<protein>
    <recommendedName>
        <fullName evidence="2">Putative cysteine ligase BshC</fullName>
        <ecNumber evidence="2">6.-.-.-</ecNumber>
    </recommendedName>
</protein>
<gene>
    <name evidence="2" type="primary">bshC</name>
    <name evidence="5" type="ORF">DES35_104115</name>
</gene>
<comment type="caution">
    <text evidence="5">The sequence shown here is derived from an EMBL/GenBank/DDBJ whole genome shotgun (WGS) entry which is preliminary data.</text>
</comment>
<accession>A0A368ZZH2</accession>
<evidence type="ECO:0000256" key="1">
    <source>
        <dbReference type="ARBA" id="ARBA00022598"/>
    </source>
</evidence>
<dbReference type="Pfam" id="PF24850">
    <property type="entry name" value="CC_BshC"/>
    <property type="match status" value="1"/>
</dbReference>
<dbReference type="InterPro" id="IPR055399">
    <property type="entry name" value="CC_BshC"/>
</dbReference>
<organism evidence="5 6">
    <name type="scientific">Schleiferia thermophila</name>
    <dbReference type="NCBI Taxonomy" id="884107"/>
    <lineage>
        <taxon>Bacteria</taxon>
        <taxon>Pseudomonadati</taxon>
        <taxon>Bacteroidota</taxon>
        <taxon>Flavobacteriia</taxon>
        <taxon>Flavobacteriales</taxon>
        <taxon>Schleiferiaceae</taxon>
        <taxon>Schleiferia</taxon>
    </lineage>
</organism>
<keyword evidence="1 2" id="KW-0436">Ligase</keyword>
<dbReference type="EC" id="6.-.-.-" evidence="2"/>
<sequence>MGRLFYLLLAVNTAITLNSLQSAVIQSIPFAKTGILPSITLDYLIHPERLVPYYNRYFTKEDFYRQILEKQLEFTDERRKILYRALKRQYSEQGIVLSASEPVMTNIELLSRNDTFTITTGHQLCLHTGPLYFIYKILSAIAQVRKLKVWYPEYHFVPVFWLASEDHDFQEINHFHHHRVRFHWNYMHSGQPVGRLSLEGYRELLQTYSEFLMPHNSSITEWLKILEYSYLTSINLAQATRKLVHQLLGHYGIVIIDGDDPELKNAFRLIIKDEVLRQVSNEPLKETSEEIGRLWFAQVNPRDINFFYLGDSRVRIEKASDGTYRAGQRVWSTRELEREIDNRPENFSPNVVTRPLYQEFVLPNLAYIGGANEIAYWLQLKGVFTTHQMPMPILLLRNSFLQLNAKVKRFLEKNDLLEEILFQPPAKVVKDLIRKTSPTDSRFEHFSSQMKKLYAEIEEYSANVDKTLAASARARMVRHLKAIESLKAKVLSAEARKNDQLLRKLQEIHQMVYPNGVFQERYENVSQYYCKYGQDWIDVLMAEADMPSTNAIVLYWPD</sequence>
<feature type="domain" description="Bacillithiol biosynthesis BshC C-terminal coiled-coil" evidence="4">
    <location>
        <begin position="403"/>
        <end position="555"/>
    </location>
</feature>
<proteinExistence type="inferred from homology"/>
<feature type="domain" description="Bacillithiol biosynthesis BshC N-terminal Rossmann-like" evidence="3">
    <location>
        <begin position="26"/>
        <end position="398"/>
    </location>
</feature>
<dbReference type="HAMAP" id="MF_01867">
    <property type="entry name" value="BshC"/>
    <property type="match status" value="1"/>
</dbReference>
<reference evidence="5 6" key="1">
    <citation type="submission" date="2018-07" db="EMBL/GenBank/DDBJ databases">
        <title>Genomic Encyclopedia of Type Strains, Phase IV (KMG-IV): sequencing the most valuable type-strain genomes for metagenomic binning, comparative biology and taxonomic classification.</title>
        <authorList>
            <person name="Goeker M."/>
        </authorList>
    </citation>
    <scope>NUCLEOTIDE SEQUENCE [LARGE SCALE GENOMIC DNA]</scope>
    <source>
        <strain evidence="5 6">DSM 21410</strain>
    </source>
</reference>
<dbReference type="NCBIfam" id="TIGR03998">
    <property type="entry name" value="thiol_BshC"/>
    <property type="match status" value="1"/>
</dbReference>
<dbReference type="GO" id="GO:0016874">
    <property type="term" value="F:ligase activity"/>
    <property type="evidence" value="ECO:0007669"/>
    <property type="project" value="UniProtKB-UniRule"/>
</dbReference>
<dbReference type="Pfam" id="PF10079">
    <property type="entry name" value="Rossmann-like_BshC"/>
    <property type="match status" value="1"/>
</dbReference>
<dbReference type="InterPro" id="IPR011199">
    <property type="entry name" value="Bacillithiol_biosynth_BshC"/>
</dbReference>
<dbReference type="Proteomes" id="UP000253517">
    <property type="component" value="Unassembled WGS sequence"/>
</dbReference>
<dbReference type="InterPro" id="IPR055398">
    <property type="entry name" value="Rossmann-like_BshC"/>
</dbReference>
<dbReference type="EMBL" id="QPJS01000004">
    <property type="protein sequence ID" value="RCX02355.1"/>
    <property type="molecule type" value="Genomic_DNA"/>
</dbReference>
<evidence type="ECO:0000259" key="4">
    <source>
        <dbReference type="Pfam" id="PF24850"/>
    </source>
</evidence>
<evidence type="ECO:0000313" key="6">
    <source>
        <dbReference type="Proteomes" id="UP000253517"/>
    </source>
</evidence>
<evidence type="ECO:0000256" key="2">
    <source>
        <dbReference type="HAMAP-Rule" id="MF_01867"/>
    </source>
</evidence>
<name>A0A368ZZH2_9FLAO</name>
<dbReference type="AlphaFoldDB" id="A0A368ZZH2"/>
<evidence type="ECO:0000259" key="3">
    <source>
        <dbReference type="Pfam" id="PF10079"/>
    </source>
</evidence>
<evidence type="ECO:0000313" key="5">
    <source>
        <dbReference type="EMBL" id="RCX02355.1"/>
    </source>
</evidence>
<dbReference type="PIRSF" id="PIRSF012535">
    <property type="entry name" value="UCP012535"/>
    <property type="match status" value="1"/>
</dbReference>
<keyword evidence="6" id="KW-1185">Reference proteome</keyword>
<comment type="similarity">
    <text evidence="2">Belongs to the BshC family.</text>
</comment>